<keyword evidence="2 4" id="KW-0032">Aminotransferase</keyword>
<organism evidence="4">
    <name type="scientific">bioreactor metagenome</name>
    <dbReference type="NCBI Taxonomy" id="1076179"/>
    <lineage>
        <taxon>unclassified sequences</taxon>
        <taxon>metagenomes</taxon>
        <taxon>ecological metagenomes</taxon>
    </lineage>
</organism>
<evidence type="ECO:0000256" key="3">
    <source>
        <dbReference type="ARBA" id="ARBA00022679"/>
    </source>
</evidence>
<dbReference type="InterPro" id="IPR015422">
    <property type="entry name" value="PyrdxlP-dep_Trfase_small"/>
</dbReference>
<protein>
    <submittedName>
        <fullName evidence="4">Ornithine aminotransferase 2</fullName>
        <ecNumber evidence="4">2.6.1.13</ecNumber>
    </submittedName>
</protein>
<dbReference type="InterPro" id="IPR005814">
    <property type="entry name" value="Aminotrans_3"/>
</dbReference>
<proteinExistence type="predicted"/>
<sequence length="137" mass="15311">MLVSEGIEDILKPGDHGSTFGGNPVSCACGEYVMDKLVNTNLCREVKQKGDYLITQLNNLKDKYPKVIKEVRGRGLMIGVDVGEYANNIKKIAQEKKVLLNSTSNTIIRLLPSLYITKDEMNKFLTIFEEVIILCSN</sequence>
<dbReference type="GO" id="GO:0004587">
    <property type="term" value="F:ornithine aminotransferase activity"/>
    <property type="evidence" value="ECO:0007669"/>
    <property type="project" value="UniProtKB-EC"/>
</dbReference>
<comment type="caution">
    <text evidence="4">The sequence shown here is derived from an EMBL/GenBank/DDBJ whole genome shotgun (WGS) entry which is preliminary data.</text>
</comment>
<keyword evidence="3 4" id="KW-0808">Transferase</keyword>
<comment type="cofactor">
    <cofactor evidence="1">
        <name>pyridoxal 5'-phosphate</name>
        <dbReference type="ChEBI" id="CHEBI:597326"/>
    </cofactor>
</comment>
<dbReference type="PANTHER" id="PTHR11986:SF79">
    <property type="entry name" value="ACETYLORNITHINE AMINOTRANSFERASE, MITOCHONDRIAL"/>
    <property type="match status" value="1"/>
</dbReference>
<dbReference type="EMBL" id="VSSQ01127615">
    <property type="protein sequence ID" value="MPN56821.1"/>
    <property type="molecule type" value="Genomic_DNA"/>
</dbReference>
<accession>A0A645IZS1</accession>
<dbReference type="PANTHER" id="PTHR11986">
    <property type="entry name" value="AMINOTRANSFERASE CLASS III"/>
    <property type="match status" value="1"/>
</dbReference>
<dbReference type="GO" id="GO:0042802">
    <property type="term" value="F:identical protein binding"/>
    <property type="evidence" value="ECO:0007669"/>
    <property type="project" value="TreeGrafter"/>
</dbReference>
<dbReference type="Pfam" id="PF00202">
    <property type="entry name" value="Aminotran_3"/>
    <property type="match status" value="1"/>
</dbReference>
<dbReference type="SUPFAM" id="SSF53383">
    <property type="entry name" value="PLP-dependent transferases"/>
    <property type="match status" value="1"/>
</dbReference>
<evidence type="ECO:0000256" key="1">
    <source>
        <dbReference type="ARBA" id="ARBA00001933"/>
    </source>
</evidence>
<dbReference type="GO" id="GO:0030170">
    <property type="term" value="F:pyridoxal phosphate binding"/>
    <property type="evidence" value="ECO:0007669"/>
    <property type="project" value="InterPro"/>
</dbReference>
<dbReference type="AlphaFoldDB" id="A0A645IZS1"/>
<dbReference type="EC" id="2.6.1.13" evidence="4"/>
<name>A0A645IZS1_9ZZZZ</name>
<evidence type="ECO:0000256" key="2">
    <source>
        <dbReference type="ARBA" id="ARBA00022576"/>
    </source>
</evidence>
<dbReference type="InterPro" id="IPR050103">
    <property type="entry name" value="Class-III_PLP-dep_AT"/>
</dbReference>
<evidence type="ECO:0000313" key="4">
    <source>
        <dbReference type="EMBL" id="MPN56821.1"/>
    </source>
</evidence>
<dbReference type="InterPro" id="IPR015424">
    <property type="entry name" value="PyrdxlP-dep_Trfase"/>
</dbReference>
<dbReference type="Gene3D" id="3.90.1150.10">
    <property type="entry name" value="Aspartate Aminotransferase, domain 1"/>
    <property type="match status" value="1"/>
</dbReference>
<reference evidence="4" key="1">
    <citation type="submission" date="2019-08" db="EMBL/GenBank/DDBJ databases">
        <authorList>
            <person name="Kucharzyk K."/>
            <person name="Murdoch R.W."/>
            <person name="Higgins S."/>
            <person name="Loffler F."/>
        </authorList>
    </citation>
    <scope>NUCLEOTIDE SEQUENCE</scope>
</reference>
<gene>
    <name evidence="4" type="primary">rocD2_5</name>
    <name evidence="4" type="ORF">SDC9_204514</name>
</gene>